<dbReference type="RefSeq" id="WP_284296608.1">
    <property type="nucleotide sequence ID" value="NZ_BSSV01000002.1"/>
</dbReference>
<accession>A0ABQ6HDC9</accession>
<proteinExistence type="predicted"/>
<organism evidence="2 3">
    <name type="scientific">Thalassotalea loyana</name>
    <dbReference type="NCBI Taxonomy" id="280483"/>
    <lineage>
        <taxon>Bacteria</taxon>
        <taxon>Pseudomonadati</taxon>
        <taxon>Pseudomonadota</taxon>
        <taxon>Gammaproteobacteria</taxon>
        <taxon>Alteromonadales</taxon>
        <taxon>Colwelliaceae</taxon>
        <taxon>Thalassotalea</taxon>
    </lineage>
</organism>
<keyword evidence="3" id="KW-1185">Reference proteome</keyword>
<feature type="chain" id="PRO_5046770489" description="MSHA biogenesis protein MshK" evidence="1">
    <location>
        <begin position="22"/>
        <end position="117"/>
    </location>
</feature>
<protein>
    <recommendedName>
        <fullName evidence="4">MSHA biogenesis protein MshK</fullName>
    </recommendedName>
</protein>
<evidence type="ECO:0000256" key="1">
    <source>
        <dbReference type="SAM" id="SignalP"/>
    </source>
</evidence>
<name>A0ABQ6HDC9_9GAMM</name>
<sequence>MNTLLKTIFVGVIVTSFNAFSEPSSEHASQASKHSALAIGHGSIASTQVASAVVAVPLIVGGSVAVSAGQASVEVGDGLSKVVTSKTVKKQKPVELEVTEVTITIDRSPAEAMKKEQ</sequence>
<dbReference type="Proteomes" id="UP001157134">
    <property type="component" value="Unassembled WGS sequence"/>
</dbReference>
<evidence type="ECO:0000313" key="2">
    <source>
        <dbReference type="EMBL" id="GLX84916.1"/>
    </source>
</evidence>
<reference evidence="2 3" key="1">
    <citation type="submission" date="2023-03" db="EMBL/GenBank/DDBJ databases">
        <title>Thalassotalea loyana LMG 22536T draft genome sequence.</title>
        <authorList>
            <person name="Sawabe T."/>
        </authorList>
    </citation>
    <scope>NUCLEOTIDE SEQUENCE [LARGE SCALE GENOMIC DNA]</scope>
    <source>
        <strain evidence="2 3">LMG 22536</strain>
    </source>
</reference>
<gene>
    <name evidence="2" type="ORF">tloyanaT_11680</name>
</gene>
<comment type="caution">
    <text evidence="2">The sequence shown here is derived from an EMBL/GenBank/DDBJ whole genome shotgun (WGS) entry which is preliminary data.</text>
</comment>
<evidence type="ECO:0008006" key="4">
    <source>
        <dbReference type="Google" id="ProtNLM"/>
    </source>
</evidence>
<feature type="signal peptide" evidence="1">
    <location>
        <begin position="1"/>
        <end position="21"/>
    </location>
</feature>
<evidence type="ECO:0000313" key="3">
    <source>
        <dbReference type="Proteomes" id="UP001157134"/>
    </source>
</evidence>
<dbReference type="EMBL" id="BSSV01000002">
    <property type="protein sequence ID" value="GLX84916.1"/>
    <property type="molecule type" value="Genomic_DNA"/>
</dbReference>
<keyword evidence="1" id="KW-0732">Signal</keyword>